<dbReference type="Gene3D" id="3.40.1110.10">
    <property type="entry name" value="Calcium-transporting ATPase, cytoplasmic domain N"/>
    <property type="match status" value="1"/>
</dbReference>
<dbReference type="InterPro" id="IPR018303">
    <property type="entry name" value="ATPase_P-typ_P_site"/>
</dbReference>
<dbReference type="PANTHER" id="PTHR43520:SF8">
    <property type="entry name" value="P-TYPE CU(+) TRANSPORTER"/>
    <property type="match status" value="1"/>
</dbReference>
<dbReference type="AlphaFoldDB" id="F3YZS4"/>
<keyword evidence="15" id="KW-0186">Copper</keyword>
<dbReference type="NCBIfam" id="TIGR00003">
    <property type="entry name" value="copper ion binding protein"/>
    <property type="match status" value="2"/>
</dbReference>
<dbReference type="InterPro" id="IPR023299">
    <property type="entry name" value="ATPase_P-typ_cyto_dom_N"/>
</dbReference>
<dbReference type="InterPro" id="IPR023214">
    <property type="entry name" value="HAD_sf"/>
</dbReference>
<dbReference type="Pfam" id="PF00122">
    <property type="entry name" value="E1-E2_ATPase"/>
    <property type="match status" value="1"/>
</dbReference>
<dbReference type="NCBIfam" id="TIGR01511">
    <property type="entry name" value="ATPase-IB1_Cu"/>
    <property type="match status" value="1"/>
</dbReference>
<dbReference type="NCBIfam" id="TIGR01494">
    <property type="entry name" value="ATPase_P-type"/>
    <property type="match status" value="1"/>
</dbReference>
<keyword evidence="5 18" id="KW-1003">Cell membrane</keyword>
<dbReference type="InterPro" id="IPR036412">
    <property type="entry name" value="HAD-like_sf"/>
</dbReference>
<organism evidence="21 22">
    <name type="scientific">Desulfocurvibacter africanus subsp. africanus str. Walvis Bay</name>
    <dbReference type="NCBI Taxonomy" id="690850"/>
    <lineage>
        <taxon>Bacteria</taxon>
        <taxon>Pseudomonadati</taxon>
        <taxon>Thermodesulfobacteriota</taxon>
        <taxon>Desulfovibrionia</taxon>
        <taxon>Desulfovibrionales</taxon>
        <taxon>Desulfovibrionaceae</taxon>
        <taxon>Desulfocurvibacter</taxon>
    </lineage>
</organism>
<feature type="transmembrane region" description="Helical" evidence="18">
    <location>
        <begin position="271"/>
        <end position="288"/>
    </location>
</feature>
<keyword evidence="6 18" id="KW-0812">Transmembrane</keyword>
<dbReference type="STRING" id="690850.Desaf_2558"/>
<dbReference type="InterPro" id="IPR023298">
    <property type="entry name" value="ATPase_P-typ_TM_dom_sf"/>
</dbReference>
<dbReference type="SFLD" id="SFLDG00002">
    <property type="entry name" value="C1.7:_P-type_atpase_like"/>
    <property type="match status" value="1"/>
</dbReference>
<dbReference type="HOGENOM" id="CLU_001771_0_2_7"/>
<feature type="transmembrane region" description="Helical" evidence="18">
    <location>
        <begin position="484"/>
        <end position="505"/>
    </location>
</feature>
<protein>
    <recommendedName>
        <fullName evidence="3">P-type Cu(+) transporter</fullName>
        <ecNumber evidence="3">7.2.2.8</ecNumber>
    </recommendedName>
</protein>
<dbReference type="PRINTS" id="PR00942">
    <property type="entry name" value="CUATPASEI"/>
</dbReference>
<dbReference type="GO" id="GO:0016887">
    <property type="term" value="F:ATP hydrolysis activity"/>
    <property type="evidence" value="ECO:0007669"/>
    <property type="project" value="InterPro"/>
</dbReference>
<dbReference type="FunFam" id="2.70.150.10:FF:000020">
    <property type="entry name" value="Copper-exporting P-type ATPase A"/>
    <property type="match status" value="1"/>
</dbReference>
<dbReference type="InterPro" id="IPR044492">
    <property type="entry name" value="P_typ_ATPase_HD_dom"/>
</dbReference>
<evidence type="ECO:0000256" key="15">
    <source>
        <dbReference type="ARBA" id="ARBA00023008"/>
    </source>
</evidence>
<evidence type="ECO:0000256" key="16">
    <source>
        <dbReference type="ARBA" id="ARBA00023065"/>
    </source>
</evidence>
<evidence type="ECO:0000256" key="17">
    <source>
        <dbReference type="ARBA" id="ARBA00023136"/>
    </source>
</evidence>
<dbReference type="EMBL" id="CP003221">
    <property type="protein sequence ID" value="EGJ50879.1"/>
    <property type="molecule type" value="Genomic_DNA"/>
</dbReference>
<dbReference type="FunFam" id="3.30.70.100:FF:000005">
    <property type="entry name" value="Copper-exporting P-type ATPase A"/>
    <property type="match status" value="2"/>
</dbReference>
<dbReference type="Gene3D" id="3.30.70.100">
    <property type="match status" value="2"/>
</dbReference>
<dbReference type="InterPro" id="IPR059000">
    <property type="entry name" value="ATPase_P-type_domA"/>
</dbReference>
<evidence type="ECO:0000256" key="3">
    <source>
        <dbReference type="ARBA" id="ARBA00012517"/>
    </source>
</evidence>
<evidence type="ECO:0000313" key="22">
    <source>
        <dbReference type="Proteomes" id="UP000007844"/>
    </source>
</evidence>
<dbReference type="InterPro" id="IPR006122">
    <property type="entry name" value="HMA_Cu_ion-bd"/>
</dbReference>
<evidence type="ECO:0000313" key="21">
    <source>
        <dbReference type="EMBL" id="EGJ50879.1"/>
    </source>
</evidence>
<feature type="compositionally biased region" description="Basic and acidic residues" evidence="19">
    <location>
        <begin position="16"/>
        <end position="25"/>
    </location>
</feature>
<dbReference type="CDD" id="cd00371">
    <property type="entry name" value="HMA"/>
    <property type="match status" value="2"/>
</dbReference>
<feature type="domain" description="HMA" evidence="20">
    <location>
        <begin position="106"/>
        <end position="172"/>
    </location>
</feature>
<dbReference type="NCBIfam" id="TIGR01525">
    <property type="entry name" value="ATPase-IB_hvy"/>
    <property type="match status" value="1"/>
</dbReference>
<evidence type="ECO:0000256" key="1">
    <source>
        <dbReference type="ARBA" id="ARBA00004651"/>
    </source>
</evidence>
<dbReference type="GO" id="GO:0140581">
    <property type="term" value="F:P-type monovalent copper transporter activity"/>
    <property type="evidence" value="ECO:0007669"/>
    <property type="project" value="UniProtKB-EC"/>
</dbReference>
<dbReference type="SUPFAM" id="SSF55008">
    <property type="entry name" value="HMA, heavy metal-associated domain"/>
    <property type="match status" value="2"/>
</dbReference>
<evidence type="ECO:0000259" key="20">
    <source>
        <dbReference type="PROSITE" id="PS50846"/>
    </source>
</evidence>
<keyword evidence="7 18" id="KW-0479">Metal-binding</keyword>
<dbReference type="InterPro" id="IPR017969">
    <property type="entry name" value="Heavy-metal-associated_CS"/>
</dbReference>
<evidence type="ECO:0000256" key="11">
    <source>
        <dbReference type="ARBA" id="ARBA00022840"/>
    </source>
</evidence>
<feature type="transmembrane region" description="Helical" evidence="18">
    <location>
        <begin position="231"/>
        <end position="250"/>
    </location>
</feature>
<dbReference type="PROSITE" id="PS50846">
    <property type="entry name" value="HMA_2"/>
    <property type="match status" value="2"/>
</dbReference>
<evidence type="ECO:0000256" key="18">
    <source>
        <dbReference type="RuleBase" id="RU362081"/>
    </source>
</evidence>
<evidence type="ECO:0000256" key="7">
    <source>
        <dbReference type="ARBA" id="ARBA00022723"/>
    </source>
</evidence>
<comment type="subcellular location">
    <subcellularLocation>
        <location evidence="1">Cell membrane</location>
        <topology evidence="1">Multi-pass membrane protein</topology>
    </subcellularLocation>
</comment>
<dbReference type="InterPro" id="IPR027256">
    <property type="entry name" value="P-typ_ATPase_IB"/>
</dbReference>
<keyword evidence="13" id="KW-1278">Translocase</keyword>
<dbReference type="PROSITE" id="PS01229">
    <property type="entry name" value="COF_2"/>
    <property type="match status" value="1"/>
</dbReference>
<dbReference type="SFLD" id="SFLDF00027">
    <property type="entry name" value="p-type_atpase"/>
    <property type="match status" value="1"/>
</dbReference>
<proteinExistence type="inferred from homology"/>
<keyword evidence="17 18" id="KW-0472">Membrane</keyword>
<evidence type="ECO:0000256" key="2">
    <source>
        <dbReference type="ARBA" id="ARBA00006024"/>
    </source>
</evidence>
<dbReference type="PRINTS" id="PR00119">
    <property type="entry name" value="CATATPASE"/>
</dbReference>
<dbReference type="KEGG" id="daf:Desaf_2558"/>
<dbReference type="SUPFAM" id="SSF56784">
    <property type="entry name" value="HAD-like"/>
    <property type="match status" value="1"/>
</dbReference>
<evidence type="ECO:0000256" key="13">
    <source>
        <dbReference type="ARBA" id="ARBA00022967"/>
    </source>
</evidence>
<feature type="transmembrane region" description="Helical" evidence="18">
    <location>
        <begin position="455"/>
        <end position="478"/>
    </location>
</feature>
<dbReference type="RefSeq" id="WP_014260574.1">
    <property type="nucleotide sequence ID" value="NC_016629.1"/>
</dbReference>
<keyword evidence="14 18" id="KW-1133">Transmembrane helix</keyword>
<feature type="transmembrane region" description="Helical" evidence="18">
    <location>
        <begin position="303"/>
        <end position="321"/>
    </location>
</feature>
<dbReference type="PROSITE" id="PS00154">
    <property type="entry name" value="ATPASE_E1_E2"/>
    <property type="match status" value="1"/>
</dbReference>
<dbReference type="SUPFAM" id="SSF81665">
    <property type="entry name" value="Calcium ATPase, transmembrane domain M"/>
    <property type="match status" value="1"/>
</dbReference>
<name>F3YZS4_DESAF</name>
<accession>F3YZS4</accession>
<feature type="transmembrane region" description="Helical" evidence="18">
    <location>
        <begin position="829"/>
        <end position="850"/>
    </location>
</feature>
<evidence type="ECO:0000256" key="9">
    <source>
        <dbReference type="ARBA" id="ARBA00022741"/>
    </source>
</evidence>
<reference evidence="21 22" key="1">
    <citation type="journal article" date="2011" name="J. Bacteriol.">
        <title>Genome sequence of the mercury-methylating and pleomorphic Desulfovibrio africanus Strain Walvis Bay.</title>
        <authorList>
            <person name="Brown S.D."/>
            <person name="Wall J.D."/>
            <person name="Kucken A.M."/>
            <person name="Gilmour C.C."/>
            <person name="Podar M."/>
            <person name="Brandt C.C."/>
            <person name="Teshima H."/>
            <person name="Detter J.C."/>
            <person name="Han C.S."/>
            <person name="Land M.L."/>
            <person name="Lucas S."/>
            <person name="Han J."/>
            <person name="Pennacchio L."/>
            <person name="Nolan M."/>
            <person name="Pitluck S."/>
            <person name="Woyke T."/>
            <person name="Goodwin L."/>
            <person name="Palumbo A.V."/>
            <person name="Elias D.A."/>
        </authorList>
    </citation>
    <scope>NUCLEOTIDE SEQUENCE [LARGE SCALE GENOMIC DNA]</scope>
    <source>
        <strain evidence="21 22">Walvis Bay</strain>
    </source>
</reference>
<dbReference type="EC" id="7.2.2.8" evidence="3"/>
<dbReference type="InterPro" id="IPR008250">
    <property type="entry name" value="ATPase_P-typ_transduc_dom_A_sf"/>
</dbReference>
<evidence type="ECO:0000256" key="19">
    <source>
        <dbReference type="SAM" id="MobiDB-lite"/>
    </source>
</evidence>
<dbReference type="GO" id="GO:0043682">
    <property type="term" value="F:P-type divalent copper transporter activity"/>
    <property type="evidence" value="ECO:0007669"/>
    <property type="project" value="TreeGrafter"/>
</dbReference>
<keyword evidence="8" id="KW-0677">Repeat</keyword>
<keyword evidence="9 18" id="KW-0547">Nucleotide-binding</keyword>
<dbReference type="PROSITE" id="PS01047">
    <property type="entry name" value="HMA_1"/>
    <property type="match status" value="2"/>
</dbReference>
<evidence type="ECO:0000256" key="6">
    <source>
        <dbReference type="ARBA" id="ARBA00022692"/>
    </source>
</evidence>
<dbReference type="GO" id="GO:0005886">
    <property type="term" value="C:plasma membrane"/>
    <property type="evidence" value="ECO:0007669"/>
    <property type="project" value="UniProtKB-SubCell"/>
</dbReference>
<dbReference type="GO" id="GO:0005507">
    <property type="term" value="F:copper ion binding"/>
    <property type="evidence" value="ECO:0007669"/>
    <property type="project" value="InterPro"/>
</dbReference>
<dbReference type="Pfam" id="PF00403">
    <property type="entry name" value="HMA"/>
    <property type="match status" value="2"/>
</dbReference>
<feature type="domain" description="HMA" evidence="20">
    <location>
        <begin position="29"/>
        <end position="95"/>
    </location>
</feature>
<dbReference type="eggNOG" id="COG2217">
    <property type="taxonomic scope" value="Bacteria"/>
</dbReference>
<dbReference type="PANTHER" id="PTHR43520">
    <property type="entry name" value="ATP7, ISOFORM B"/>
    <property type="match status" value="1"/>
</dbReference>
<dbReference type="GO" id="GO:0005524">
    <property type="term" value="F:ATP binding"/>
    <property type="evidence" value="ECO:0007669"/>
    <property type="project" value="UniProtKB-UniRule"/>
</dbReference>
<dbReference type="InterPro" id="IPR001757">
    <property type="entry name" value="P_typ_ATPase"/>
</dbReference>
<evidence type="ECO:0000256" key="10">
    <source>
        <dbReference type="ARBA" id="ARBA00022796"/>
    </source>
</evidence>
<keyword evidence="4" id="KW-0813">Transport</keyword>
<dbReference type="GO" id="GO:0055070">
    <property type="term" value="P:copper ion homeostasis"/>
    <property type="evidence" value="ECO:0007669"/>
    <property type="project" value="TreeGrafter"/>
</dbReference>
<keyword evidence="11 18" id="KW-0067">ATP-binding</keyword>
<sequence length="857" mass="90321">MSEHTIPRMSSIDTPEASKIDGPKAEKAKHVQAQVKGMHCAACSARIERTVGAMDGVRGVSVNLAGETMDVDFDPQVVSFDSIGERIKKLGFEAVPPPESAATSETLLELDIGGMHCASCSSRIERVVGAMEGVRKAEVNLATESGLFEFDPDALSPRAIREAIGKLGFTAKARTKAGEAMAERQRLAEERLSGLKRRLIPAFAFALPVLVLSMGHMVGMPLPHWLDPMHAPLNFALVQLALTLPVLWSGREFYTIGFPNLLRGQPNMDSLIAVGTGAAVVYSVWNTIEIGLGVNPIERAMDLYFEAAAVLIALVSLGRYFEARAKLRTSDAIRALMRLAPDTATLVTDQGVQPIPVDEVERGDVLLVRPGERLPVDGVVVEGESGVDEAMLTGEPLPVTKRPGDAVTGGTLNTTGALTIRTSRVGADTTLSRIIDMVRKAQGTKAPIANLADTISFYFVPAVMSLAVLSGLAWYFIGGADFTFALRIFIAVLVIACPCAMGLATPTSIMVGTGRGAQLGVLVKGGEALQTAESIDAVVFDKTGTLTHGKPELTDLEALTDAYGDRRRLLALAAAAESVSEHPLAAAVVRTAEREGIPLFKPENFQALGGRGITARVDGRAVLLGNRELMVEQDVQDTDPGRSTAIAASLSAQGKTALYLAVDGGLAALLAVADTLKDEAPAVVAELRAMGKQVVMITGDNEVTARAVADQAGVSEVLAQVLPGRKAEEVRKLQQRGLRVAMIGDGINDAPALAQADLGLAMGTGIDVAVESGDMVLMTGNLRGVLTALRLSRAVMANIRQNLFWAFAYNVVGIPVAAGLLYALGGPTLSPMIAGAAMAMSSVSVVTNALRLRFFRG</sequence>
<keyword evidence="12" id="KW-0460">Magnesium</keyword>
<evidence type="ECO:0000256" key="14">
    <source>
        <dbReference type="ARBA" id="ARBA00022989"/>
    </source>
</evidence>
<evidence type="ECO:0000256" key="12">
    <source>
        <dbReference type="ARBA" id="ARBA00022842"/>
    </source>
</evidence>
<dbReference type="Gene3D" id="3.40.50.1000">
    <property type="entry name" value="HAD superfamily/HAD-like"/>
    <property type="match status" value="1"/>
</dbReference>
<dbReference type="SUPFAM" id="SSF81653">
    <property type="entry name" value="Calcium ATPase, transduction domain A"/>
    <property type="match status" value="1"/>
</dbReference>
<keyword evidence="16" id="KW-0406">Ion transport</keyword>
<keyword evidence="10" id="KW-0187">Copper transport</keyword>
<dbReference type="SFLD" id="SFLDS00003">
    <property type="entry name" value="Haloacid_Dehalogenase"/>
    <property type="match status" value="1"/>
</dbReference>
<dbReference type="InterPro" id="IPR006121">
    <property type="entry name" value="HMA_dom"/>
</dbReference>
<feature type="transmembrane region" description="Helical" evidence="18">
    <location>
        <begin position="803"/>
        <end position="823"/>
    </location>
</feature>
<dbReference type="Gene3D" id="2.70.150.10">
    <property type="entry name" value="Calcium-transporting ATPase, cytoplasmic transduction domain A"/>
    <property type="match status" value="1"/>
</dbReference>
<dbReference type="InterPro" id="IPR036163">
    <property type="entry name" value="HMA_dom_sf"/>
</dbReference>
<comment type="similarity">
    <text evidence="2 18">Belongs to the cation transport ATPase (P-type) (TC 3.A.3) family. Type IB subfamily.</text>
</comment>
<evidence type="ECO:0000256" key="5">
    <source>
        <dbReference type="ARBA" id="ARBA00022475"/>
    </source>
</evidence>
<dbReference type="Proteomes" id="UP000007844">
    <property type="component" value="Chromosome"/>
</dbReference>
<feature type="region of interest" description="Disordered" evidence="19">
    <location>
        <begin position="1"/>
        <end position="25"/>
    </location>
</feature>
<keyword evidence="22" id="KW-1185">Reference proteome</keyword>
<dbReference type="GO" id="GO:0060003">
    <property type="term" value="P:copper ion export"/>
    <property type="evidence" value="ECO:0007669"/>
    <property type="project" value="UniProtKB-ARBA"/>
</dbReference>
<feature type="transmembrane region" description="Helical" evidence="18">
    <location>
        <begin position="199"/>
        <end position="219"/>
    </location>
</feature>
<evidence type="ECO:0000256" key="4">
    <source>
        <dbReference type="ARBA" id="ARBA00022448"/>
    </source>
</evidence>
<dbReference type="Pfam" id="PF00702">
    <property type="entry name" value="Hydrolase"/>
    <property type="match status" value="1"/>
</dbReference>
<dbReference type="PRINTS" id="PR00943">
    <property type="entry name" value="CUATPASE"/>
</dbReference>
<dbReference type="CDD" id="cd02094">
    <property type="entry name" value="P-type_ATPase_Cu-like"/>
    <property type="match status" value="1"/>
</dbReference>
<evidence type="ECO:0000256" key="8">
    <source>
        <dbReference type="ARBA" id="ARBA00022737"/>
    </source>
</evidence>
<gene>
    <name evidence="21" type="ORF">Desaf_2558</name>
</gene>